<dbReference type="PROSITE" id="PS51782">
    <property type="entry name" value="LYSM"/>
    <property type="match status" value="1"/>
</dbReference>
<evidence type="ECO:0000256" key="1">
    <source>
        <dbReference type="SAM" id="MobiDB-lite"/>
    </source>
</evidence>
<feature type="signal peptide" evidence="2">
    <location>
        <begin position="1"/>
        <end position="18"/>
    </location>
</feature>
<dbReference type="Pfam" id="PF01476">
    <property type="entry name" value="LysM"/>
    <property type="match status" value="1"/>
</dbReference>
<evidence type="ECO:0000313" key="4">
    <source>
        <dbReference type="EMBL" id="CCG84031.1"/>
    </source>
</evidence>
<feature type="domain" description="LysM" evidence="3">
    <location>
        <begin position="759"/>
        <end position="806"/>
    </location>
</feature>
<dbReference type="CDD" id="cd00118">
    <property type="entry name" value="LysM"/>
    <property type="match status" value="1"/>
</dbReference>
<dbReference type="Gene3D" id="3.10.350.10">
    <property type="entry name" value="LysM domain"/>
    <property type="match status" value="1"/>
</dbReference>
<protein>
    <recommendedName>
        <fullName evidence="3">LysM domain-containing protein</fullName>
    </recommendedName>
</protein>
<keyword evidence="2" id="KW-0732">Signal</keyword>
<dbReference type="SUPFAM" id="SSF54106">
    <property type="entry name" value="LysM domain"/>
    <property type="match status" value="1"/>
</dbReference>
<evidence type="ECO:0000313" key="5">
    <source>
        <dbReference type="Proteomes" id="UP000013776"/>
    </source>
</evidence>
<comment type="caution">
    <text evidence="4">The sequence shown here is derived from an EMBL/GenBank/DDBJ whole genome shotgun (WGS) entry which is preliminary data.</text>
</comment>
<feature type="region of interest" description="Disordered" evidence="1">
    <location>
        <begin position="614"/>
        <end position="665"/>
    </location>
</feature>
<feature type="compositionally biased region" description="Low complexity" evidence="1">
    <location>
        <begin position="153"/>
        <end position="166"/>
    </location>
</feature>
<dbReference type="VEuPathDB" id="FungiDB:TAPDE_004397"/>
<dbReference type="InterPro" id="IPR018392">
    <property type="entry name" value="LysM"/>
</dbReference>
<feature type="compositionally biased region" description="Low complexity" evidence="1">
    <location>
        <begin position="265"/>
        <end position="300"/>
    </location>
</feature>
<sequence length="981" mass="101524">MRFTTSYIFFIVFGLAATAPSAQNDGRAQVLRKRTDSVVFQNTTTEFPTEPSSSEGSSFTGSDLSQPTTITASTTSTDSDTSIATTEDLASSSSSIFIVADETRSESTASPTTNSDATFSATTSFDLGAENTSDASPSQSFESPTSTLEDETTSTLSVESSSDDLTFVPSPTFTSDGSASSTTIETQEASSTTLLYTSGLVSEPSSTTTTSTTLSENDTSSAVATEPILTLSPTESATTAQITASTQSGVTPSGGAGVDSDGRSRSSSAISDDSLTLTSSTFESTSETTDLASSSSSSDSTTVMQLSASATTETLFTLILSPTGISSTLTDSVSDVDAGIATSVFTASTDFTDIISSTNTRSGGGGIDPESRFTWSTATDVMDGTSAQISPLPTTDFFATMFVETSMIMSALSSNTTSMDLPVKTSTTSNLATTTQTATDTGIEGTGTQTTTRSGGADVDPNKNTRSVAATTTATTTTTTNWETITKPVISTVTQTRTVIIEETEIDYVTEIIEYFVITIEPKTKYQTFTQYLTTTLYPPSHQYGYEHDDTWNSNHDQNDKHEPNQIGLVGTPCTKTLTEMFTVTCLPQGPVIHGEPGCNAGWLPATPTGSTIPNYPAGGAGVDATHPQSSGIGNPDTSGSTSNGSGKDSSKSSSDADISGYNNNGSKSETGSAIGFVYGWNVAFAAVTYTITQTSLVASTGVTVILAPTNGVTATVTMGDGGIWAIAPSPAPASTITVSVTKTVTVSSQAVATPICRTTYTVVDGDICDAIVAKTGITLASLYALNPSINNPSCNNLAVNQVLCVESGSSKKSLSSTLTSAPAANSHKPYPGVQVATYTSVWPVIVLEPVVYVIIIDVIELVNVFYVDPSNGENKQAYTTIYSTKTSYLTSTTLQTTTVTVTKTEAATASTSMPVAEGKVEGLVAPNEVQGLSGIIAVSTGRYTNITVNSTTTTTTNSSISFAEFSNTTNGTSSNTTDFL</sequence>
<dbReference type="SMART" id="SM00257">
    <property type="entry name" value="LysM"/>
    <property type="match status" value="1"/>
</dbReference>
<dbReference type="EMBL" id="CAHR02000196">
    <property type="protein sequence ID" value="CCG84031.1"/>
    <property type="molecule type" value="Genomic_DNA"/>
</dbReference>
<feature type="compositionally biased region" description="Low complexity" evidence="1">
    <location>
        <begin position="202"/>
        <end position="221"/>
    </location>
</feature>
<keyword evidence="5" id="KW-1185">Reference proteome</keyword>
<feature type="compositionally biased region" description="Low complexity" evidence="1">
    <location>
        <begin position="234"/>
        <end position="248"/>
    </location>
</feature>
<gene>
    <name evidence="4" type="ORF">TAPDE_004397</name>
</gene>
<evidence type="ECO:0000256" key="2">
    <source>
        <dbReference type="SAM" id="SignalP"/>
    </source>
</evidence>
<reference evidence="4 5" key="1">
    <citation type="journal article" date="2013" name="MBio">
        <title>Genome sequencing of the plant pathogen Taphrina deformans, the causal agent of peach leaf curl.</title>
        <authorList>
            <person name="Cisse O.H."/>
            <person name="Almeida J.M.G.C.F."/>
            <person name="Fonseca A."/>
            <person name="Kumar A.A."/>
            <person name="Salojaervi J."/>
            <person name="Overmyer K."/>
            <person name="Hauser P.M."/>
            <person name="Pagni M."/>
        </authorList>
    </citation>
    <scope>NUCLEOTIDE SEQUENCE [LARGE SCALE GENOMIC DNA]</scope>
    <source>
        <strain evidence="5">PYCC 5710 / ATCC 11124 / CBS 356.35 / IMI 108563 / JCM 9778 / NBRC 8474</strain>
    </source>
</reference>
<dbReference type="STRING" id="1097556.R4XDT3"/>
<feature type="compositionally biased region" description="Polar residues" evidence="1">
    <location>
        <begin position="127"/>
        <end position="144"/>
    </location>
</feature>
<feature type="compositionally biased region" description="Polar residues" evidence="1">
    <location>
        <begin position="169"/>
        <end position="200"/>
    </location>
</feature>
<dbReference type="Proteomes" id="UP000013776">
    <property type="component" value="Unassembled WGS sequence"/>
</dbReference>
<name>R4XDT3_TAPDE</name>
<feature type="region of interest" description="Disordered" evidence="1">
    <location>
        <begin position="127"/>
        <end position="300"/>
    </location>
</feature>
<feature type="region of interest" description="Disordered" evidence="1">
    <location>
        <begin position="439"/>
        <end position="464"/>
    </location>
</feature>
<feature type="region of interest" description="Disordered" evidence="1">
    <location>
        <begin position="41"/>
        <end position="87"/>
    </location>
</feature>
<dbReference type="InterPro" id="IPR036779">
    <property type="entry name" value="LysM_dom_sf"/>
</dbReference>
<dbReference type="OrthoDB" id="2281372at2759"/>
<feature type="compositionally biased region" description="Low complexity" evidence="1">
    <location>
        <begin position="43"/>
        <end position="86"/>
    </location>
</feature>
<proteinExistence type="predicted"/>
<dbReference type="AlphaFoldDB" id="R4XDT3"/>
<evidence type="ECO:0000259" key="3">
    <source>
        <dbReference type="PROSITE" id="PS51782"/>
    </source>
</evidence>
<feature type="compositionally biased region" description="Low complexity" evidence="1">
    <location>
        <begin position="439"/>
        <end position="456"/>
    </location>
</feature>
<feature type="chain" id="PRO_5004373297" description="LysM domain-containing protein" evidence="2">
    <location>
        <begin position="19"/>
        <end position="981"/>
    </location>
</feature>
<organism evidence="4 5">
    <name type="scientific">Taphrina deformans (strain PYCC 5710 / ATCC 11124 / CBS 356.35 / IMI 108563 / JCM 9778 / NBRC 8474)</name>
    <name type="common">Peach leaf curl fungus</name>
    <name type="synonym">Lalaria deformans</name>
    <dbReference type="NCBI Taxonomy" id="1097556"/>
    <lineage>
        <taxon>Eukaryota</taxon>
        <taxon>Fungi</taxon>
        <taxon>Dikarya</taxon>
        <taxon>Ascomycota</taxon>
        <taxon>Taphrinomycotina</taxon>
        <taxon>Taphrinomycetes</taxon>
        <taxon>Taphrinales</taxon>
        <taxon>Taphrinaceae</taxon>
        <taxon>Taphrina</taxon>
    </lineage>
</organism>
<accession>R4XDT3</accession>
<feature type="compositionally biased region" description="Low complexity" evidence="1">
    <location>
        <begin position="637"/>
        <end position="661"/>
    </location>
</feature>